<protein>
    <submittedName>
        <fullName evidence="1">Uncharacterized protein</fullName>
    </submittedName>
</protein>
<accession>A0ABQ9I9F4</accession>
<dbReference type="Proteomes" id="UP001159363">
    <property type="component" value="Chromosome 2"/>
</dbReference>
<name>A0ABQ9I9F4_9NEOP</name>
<sequence>MKDKYHACLVCRTEFDIAHGGINSVKVHESELSELSCRKQTVLNFSRSSKGDISVRQSGSSLETGTGLPDQKCSVPEIIAHLVDRTLASSENGSVFEVLQQSSSSSFLLRDEVTKAEIIWALHKIMSHSSSRNGGASIDLFPLMFSYSMVAQKFQMQKHKLFYVVTYGLGLFLQCSFANKVKLCEFFAIPFDESPNKML</sequence>
<gene>
    <name evidence="1" type="ORF">PR048_005888</name>
</gene>
<dbReference type="EMBL" id="JARBHB010000002">
    <property type="protein sequence ID" value="KAJ8893297.1"/>
    <property type="molecule type" value="Genomic_DNA"/>
</dbReference>
<reference evidence="1 2" key="1">
    <citation type="submission" date="2023-02" db="EMBL/GenBank/DDBJ databases">
        <title>LHISI_Scaffold_Assembly.</title>
        <authorList>
            <person name="Stuart O.P."/>
            <person name="Cleave R."/>
            <person name="Magrath M.J.L."/>
            <person name="Mikheyev A.S."/>
        </authorList>
    </citation>
    <scope>NUCLEOTIDE SEQUENCE [LARGE SCALE GENOMIC DNA]</scope>
    <source>
        <strain evidence="1">Daus_M_001</strain>
        <tissue evidence="1">Leg muscle</tissue>
    </source>
</reference>
<keyword evidence="2" id="KW-1185">Reference proteome</keyword>
<organism evidence="1 2">
    <name type="scientific">Dryococelus australis</name>
    <dbReference type="NCBI Taxonomy" id="614101"/>
    <lineage>
        <taxon>Eukaryota</taxon>
        <taxon>Metazoa</taxon>
        <taxon>Ecdysozoa</taxon>
        <taxon>Arthropoda</taxon>
        <taxon>Hexapoda</taxon>
        <taxon>Insecta</taxon>
        <taxon>Pterygota</taxon>
        <taxon>Neoptera</taxon>
        <taxon>Polyneoptera</taxon>
        <taxon>Phasmatodea</taxon>
        <taxon>Verophasmatodea</taxon>
        <taxon>Anareolatae</taxon>
        <taxon>Phasmatidae</taxon>
        <taxon>Eurycanthinae</taxon>
        <taxon>Dryococelus</taxon>
    </lineage>
</organism>
<evidence type="ECO:0000313" key="1">
    <source>
        <dbReference type="EMBL" id="KAJ8893297.1"/>
    </source>
</evidence>
<comment type="caution">
    <text evidence="1">The sequence shown here is derived from an EMBL/GenBank/DDBJ whole genome shotgun (WGS) entry which is preliminary data.</text>
</comment>
<proteinExistence type="predicted"/>
<evidence type="ECO:0000313" key="2">
    <source>
        <dbReference type="Proteomes" id="UP001159363"/>
    </source>
</evidence>